<dbReference type="OrthoDB" id="2121828at2759"/>
<keyword evidence="2" id="KW-1185">Reference proteome</keyword>
<reference evidence="1 2" key="1">
    <citation type="journal article" date="2019" name="Nat. Ecol. Evol.">
        <title>Megaphylogeny resolves global patterns of mushroom evolution.</title>
        <authorList>
            <person name="Varga T."/>
            <person name="Krizsan K."/>
            <person name="Foldi C."/>
            <person name="Dima B."/>
            <person name="Sanchez-Garcia M."/>
            <person name="Sanchez-Ramirez S."/>
            <person name="Szollosi G.J."/>
            <person name="Szarkandi J.G."/>
            <person name="Papp V."/>
            <person name="Albert L."/>
            <person name="Andreopoulos W."/>
            <person name="Angelini C."/>
            <person name="Antonin V."/>
            <person name="Barry K.W."/>
            <person name="Bougher N.L."/>
            <person name="Buchanan P."/>
            <person name="Buyck B."/>
            <person name="Bense V."/>
            <person name="Catcheside P."/>
            <person name="Chovatia M."/>
            <person name="Cooper J."/>
            <person name="Damon W."/>
            <person name="Desjardin D."/>
            <person name="Finy P."/>
            <person name="Geml J."/>
            <person name="Haridas S."/>
            <person name="Hughes K."/>
            <person name="Justo A."/>
            <person name="Karasinski D."/>
            <person name="Kautmanova I."/>
            <person name="Kiss B."/>
            <person name="Kocsube S."/>
            <person name="Kotiranta H."/>
            <person name="LaButti K.M."/>
            <person name="Lechner B.E."/>
            <person name="Liimatainen K."/>
            <person name="Lipzen A."/>
            <person name="Lukacs Z."/>
            <person name="Mihaltcheva S."/>
            <person name="Morgado L.N."/>
            <person name="Niskanen T."/>
            <person name="Noordeloos M.E."/>
            <person name="Ohm R.A."/>
            <person name="Ortiz-Santana B."/>
            <person name="Ovrebo C."/>
            <person name="Racz N."/>
            <person name="Riley R."/>
            <person name="Savchenko A."/>
            <person name="Shiryaev A."/>
            <person name="Soop K."/>
            <person name="Spirin V."/>
            <person name="Szebenyi C."/>
            <person name="Tomsovsky M."/>
            <person name="Tulloss R.E."/>
            <person name="Uehling J."/>
            <person name="Grigoriev I.V."/>
            <person name="Vagvolgyi C."/>
            <person name="Papp T."/>
            <person name="Martin F.M."/>
            <person name="Miettinen O."/>
            <person name="Hibbett D.S."/>
            <person name="Nagy L.G."/>
        </authorList>
    </citation>
    <scope>NUCLEOTIDE SEQUENCE [LARGE SCALE GENOMIC DNA]</scope>
    <source>
        <strain evidence="1 2">CBS 962.96</strain>
    </source>
</reference>
<dbReference type="Proteomes" id="UP000297245">
    <property type="component" value="Unassembled WGS sequence"/>
</dbReference>
<feature type="non-terminal residue" evidence="1">
    <location>
        <position position="1"/>
    </location>
</feature>
<proteinExistence type="predicted"/>
<accession>A0A4V4HF94</accession>
<sequence>PALITQCPTSHGESFLYTFEHLELMGATRTYYYRDRVRGPMIVYDPNGPHANLYDVDGD</sequence>
<evidence type="ECO:0000313" key="1">
    <source>
        <dbReference type="EMBL" id="THU94085.1"/>
    </source>
</evidence>
<protein>
    <submittedName>
        <fullName evidence="1">Uncharacterized protein</fullName>
    </submittedName>
</protein>
<name>A0A4V4HF94_DENBC</name>
<dbReference type="EMBL" id="ML179232">
    <property type="protein sequence ID" value="THU94085.1"/>
    <property type="molecule type" value="Genomic_DNA"/>
</dbReference>
<feature type="non-terminal residue" evidence="1">
    <location>
        <position position="59"/>
    </location>
</feature>
<evidence type="ECO:0000313" key="2">
    <source>
        <dbReference type="Proteomes" id="UP000297245"/>
    </source>
</evidence>
<dbReference type="AlphaFoldDB" id="A0A4V4HF94"/>
<organism evidence="1 2">
    <name type="scientific">Dendrothele bispora (strain CBS 962.96)</name>
    <dbReference type="NCBI Taxonomy" id="1314807"/>
    <lineage>
        <taxon>Eukaryota</taxon>
        <taxon>Fungi</taxon>
        <taxon>Dikarya</taxon>
        <taxon>Basidiomycota</taxon>
        <taxon>Agaricomycotina</taxon>
        <taxon>Agaricomycetes</taxon>
        <taxon>Agaricomycetidae</taxon>
        <taxon>Agaricales</taxon>
        <taxon>Agaricales incertae sedis</taxon>
        <taxon>Dendrothele</taxon>
    </lineage>
</organism>
<gene>
    <name evidence="1" type="ORF">K435DRAFT_596184</name>
</gene>